<keyword evidence="2 3" id="KW-0694">RNA-binding</keyword>
<dbReference type="InterPro" id="IPR000504">
    <property type="entry name" value="RRM_dom"/>
</dbReference>
<dbReference type="PROSITE" id="PS50102">
    <property type="entry name" value="RRM"/>
    <property type="match status" value="4"/>
</dbReference>
<dbReference type="SMART" id="SM00360">
    <property type="entry name" value="RRM"/>
    <property type="match status" value="4"/>
</dbReference>
<dbReference type="InterPro" id="IPR035979">
    <property type="entry name" value="RBD_domain_sf"/>
</dbReference>
<dbReference type="AlphaFoldDB" id="A0A8H8DE79"/>
<feature type="domain" description="RRM" evidence="5">
    <location>
        <begin position="117"/>
        <end position="191"/>
    </location>
</feature>
<evidence type="ECO:0000259" key="5">
    <source>
        <dbReference type="PROSITE" id="PS50102"/>
    </source>
</evidence>
<evidence type="ECO:0000313" key="6">
    <source>
        <dbReference type="EMBL" id="KAG5455363.1"/>
    </source>
</evidence>
<proteinExistence type="predicted"/>
<accession>A0A8H8DE79</accession>
<dbReference type="Gene3D" id="3.30.70.330">
    <property type="match status" value="4"/>
</dbReference>
<evidence type="ECO:0000313" key="7">
    <source>
        <dbReference type="Proteomes" id="UP000673691"/>
    </source>
</evidence>
<dbReference type="PANTHER" id="PTHR14089:SF8">
    <property type="entry name" value="RNA-BINDING PROTEIN MRN1"/>
    <property type="match status" value="1"/>
</dbReference>
<protein>
    <recommendedName>
        <fullName evidence="5">RRM domain-containing protein</fullName>
    </recommendedName>
</protein>
<dbReference type="GO" id="GO:0010494">
    <property type="term" value="C:cytoplasmic stress granule"/>
    <property type="evidence" value="ECO:0007669"/>
    <property type="project" value="TreeGrafter"/>
</dbReference>
<feature type="domain" description="RRM" evidence="5">
    <location>
        <begin position="208"/>
        <end position="281"/>
    </location>
</feature>
<comment type="caution">
    <text evidence="6">The sequence shown here is derived from an EMBL/GenBank/DDBJ whole genome shotgun (WGS) entry which is preliminary data.</text>
</comment>
<dbReference type="Proteomes" id="UP000673691">
    <property type="component" value="Unassembled WGS sequence"/>
</dbReference>
<feature type="domain" description="RRM" evidence="5">
    <location>
        <begin position="428"/>
        <end position="499"/>
    </location>
</feature>
<feature type="compositionally biased region" description="Low complexity" evidence="4">
    <location>
        <begin position="568"/>
        <end position="583"/>
    </location>
</feature>
<dbReference type="InterPro" id="IPR039171">
    <property type="entry name" value="Cwc2/Slt11"/>
</dbReference>
<dbReference type="EMBL" id="JAEFCI010013496">
    <property type="protein sequence ID" value="KAG5455363.1"/>
    <property type="molecule type" value="Genomic_DNA"/>
</dbReference>
<evidence type="ECO:0000256" key="2">
    <source>
        <dbReference type="ARBA" id="ARBA00022884"/>
    </source>
</evidence>
<sequence>MAPGMGISADAYGVYTQKSTFMSVANGGGIPGAGIGIGSVGIGAGVHQQHYPVAAYQAALGGSYFGGGATGTSGGVGMTGQQGGTEGGGAYSPNQHAAFAVAIAAQQAAASAASPTRTVYIGGIPPDVAITRLLDHVKCAGPIENVRHFPDKSCAFIYFLDVPTAALFHQECQHKKLTVDGHELRVGWGKPSSLPPAVLAAAEAGATRNVYLGHLDEDFNEDRIREDLGRFGTVEHVKVIRDKSIGFAHLLSIQAAVKCVTALQNDPDYQGRRVHYGKDRCAVYQNKPGGLPCRSFQQCGFQNPVAFTGTFGGQDSFHVPDVGVHGFLLPHDIPGTNRSVYLGGIHPDATGEDICNAIRGGILSQIRYIPDKHIAFVTFVEPSAAMQFYNNCAFNGLAVKSRRVRVGWGKSVVVPREVLMAVQAGASRNVYLGGIDESTNEDKLRADFAPYGEIELVNILREKNCGFINFTSIVAALKAVEGMRMNSEYAGYKVNFGKDRCGNPPRTPRVIDRTSAEGGAGAPPPGCVAPGGPGFAGPAVAPGVPFGAFSGAPPNAPSGPLGAGGAPVPGAAGPLNGPAATGTGPPGVPGGGQLATSAAGLRVTSPVSFFP</sequence>
<feature type="region of interest" description="Disordered" evidence="4">
    <location>
        <begin position="503"/>
        <end position="529"/>
    </location>
</feature>
<evidence type="ECO:0000256" key="1">
    <source>
        <dbReference type="ARBA" id="ARBA00022737"/>
    </source>
</evidence>
<keyword evidence="7" id="KW-1185">Reference proteome</keyword>
<feature type="region of interest" description="Disordered" evidence="4">
    <location>
        <begin position="557"/>
        <end position="599"/>
    </location>
</feature>
<dbReference type="Pfam" id="PF00076">
    <property type="entry name" value="RRM_1"/>
    <property type="match status" value="2"/>
</dbReference>
<evidence type="ECO:0000256" key="3">
    <source>
        <dbReference type="PROSITE-ProRule" id="PRU00176"/>
    </source>
</evidence>
<dbReference type="GO" id="GO:0010468">
    <property type="term" value="P:regulation of gene expression"/>
    <property type="evidence" value="ECO:0007669"/>
    <property type="project" value="UniProtKB-ARBA"/>
</dbReference>
<dbReference type="OrthoDB" id="6407164at2759"/>
<dbReference type="PANTHER" id="PTHR14089">
    <property type="entry name" value="PRE-MRNA-SPLICING FACTOR RBM22"/>
    <property type="match status" value="1"/>
</dbReference>
<keyword evidence="1" id="KW-0677">Repeat</keyword>
<dbReference type="SUPFAM" id="SSF54928">
    <property type="entry name" value="RNA-binding domain, RBD"/>
    <property type="match status" value="2"/>
</dbReference>
<dbReference type="FunFam" id="3.30.70.330:FF:000400">
    <property type="entry name" value="Negative regulator of differentiation 1"/>
    <property type="match status" value="1"/>
</dbReference>
<dbReference type="GO" id="GO:0003729">
    <property type="term" value="F:mRNA binding"/>
    <property type="evidence" value="ECO:0007669"/>
    <property type="project" value="TreeGrafter"/>
</dbReference>
<evidence type="ECO:0000256" key="4">
    <source>
        <dbReference type="SAM" id="MobiDB-lite"/>
    </source>
</evidence>
<name>A0A8H8DE79_9FUNG</name>
<organism evidence="6 7">
    <name type="scientific">Olpidium bornovanus</name>
    <dbReference type="NCBI Taxonomy" id="278681"/>
    <lineage>
        <taxon>Eukaryota</taxon>
        <taxon>Fungi</taxon>
        <taxon>Fungi incertae sedis</taxon>
        <taxon>Olpidiomycota</taxon>
        <taxon>Olpidiomycotina</taxon>
        <taxon>Olpidiomycetes</taxon>
        <taxon>Olpidiales</taxon>
        <taxon>Olpidiaceae</taxon>
        <taxon>Olpidium</taxon>
    </lineage>
</organism>
<reference evidence="6 7" key="1">
    <citation type="journal article" name="Sci. Rep.">
        <title>Genome-scale phylogenetic analyses confirm Olpidium as the closest living zoosporic fungus to the non-flagellated, terrestrial fungi.</title>
        <authorList>
            <person name="Chang Y."/>
            <person name="Rochon D."/>
            <person name="Sekimoto S."/>
            <person name="Wang Y."/>
            <person name="Chovatia M."/>
            <person name="Sandor L."/>
            <person name="Salamov A."/>
            <person name="Grigoriev I.V."/>
            <person name="Stajich J.E."/>
            <person name="Spatafora J.W."/>
        </authorList>
    </citation>
    <scope>NUCLEOTIDE SEQUENCE [LARGE SCALE GENOMIC DNA]</scope>
    <source>
        <strain evidence="6">S191</strain>
    </source>
</reference>
<dbReference type="FunFam" id="3.30.70.330:FF:000120">
    <property type="entry name" value="Negative regulator of differentiation 1"/>
    <property type="match status" value="2"/>
</dbReference>
<dbReference type="InterPro" id="IPR012677">
    <property type="entry name" value="Nucleotide-bd_a/b_plait_sf"/>
</dbReference>
<gene>
    <name evidence="6" type="ORF">BJ554DRAFT_5239</name>
</gene>
<feature type="domain" description="RRM" evidence="5">
    <location>
        <begin position="338"/>
        <end position="411"/>
    </location>
</feature>